<evidence type="ECO:0000256" key="6">
    <source>
        <dbReference type="ARBA" id="ARBA00023136"/>
    </source>
</evidence>
<sequence>MKNIVIGDQDKSETYFSEWIYNKLEKSEDITNEIKNEDDSLIAKKLMIVGLWCIQWYPVGRPSMKVVIQILEAEEIPTIDSNQKIDVMCRLVDIRKKPFQLSRNPNFIPLDKICPCVCYVQTIRFQSV</sequence>
<keyword evidence="9" id="KW-1185">Reference proteome</keyword>
<evidence type="ECO:0000256" key="1">
    <source>
        <dbReference type="ARBA" id="ARBA00004479"/>
    </source>
</evidence>
<evidence type="ECO:0000256" key="7">
    <source>
        <dbReference type="ARBA" id="ARBA00023180"/>
    </source>
</evidence>
<evidence type="ECO:0000313" key="9">
    <source>
        <dbReference type="Proteomes" id="UP001630127"/>
    </source>
</evidence>
<keyword evidence="7" id="KW-0325">Glycoprotein</keyword>
<keyword evidence="2" id="KW-0723">Serine/threonine-protein kinase</keyword>
<organism evidence="8 9">
    <name type="scientific">Cinchona calisaya</name>
    <dbReference type="NCBI Taxonomy" id="153742"/>
    <lineage>
        <taxon>Eukaryota</taxon>
        <taxon>Viridiplantae</taxon>
        <taxon>Streptophyta</taxon>
        <taxon>Embryophyta</taxon>
        <taxon>Tracheophyta</taxon>
        <taxon>Spermatophyta</taxon>
        <taxon>Magnoliopsida</taxon>
        <taxon>eudicotyledons</taxon>
        <taxon>Gunneridae</taxon>
        <taxon>Pentapetalae</taxon>
        <taxon>asterids</taxon>
        <taxon>lamiids</taxon>
        <taxon>Gentianales</taxon>
        <taxon>Rubiaceae</taxon>
        <taxon>Cinchonoideae</taxon>
        <taxon>Cinchoneae</taxon>
        <taxon>Cinchona</taxon>
    </lineage>
</organism>
<dbReference type="InterPro" id="IPR045874">
    <property type="entry name" value="LRK10/LRL21-25-like"/>
</dbReference>
<keyword evidence="5" id="KW-1133">Transmembrane helix</keyword>
<evidence type="ECO:0000256" key="4">
    <source>
        <dbReference type="ARBA" id="ARBA00022729"/>
    </source>
</evidence>
<evidence type="ECO:0000256" key="5">
    <source>
        <dbReference type="ARBA" id="ARBA00022989"/>
    </source>
</evidence>
<accession>A0ABD2XZS1</accession>
<proteinExistence type="predicted"/>
<comment type="subcellular location">
    <subcellularLocation>
        <location evidence="1">Membrane</location>
        <topology evidence="1">Single-pass type I membrane protein</topology>
    </subcellularLocation>
</comment>
<protein>
    <submittedName>
        <fullName evidence="8">Uncharacterized protein</fullName>
    </submittedName>
</protein>
<dbReference type="GO" id="GO:0004674">
    <property type="term" value="F:protein serine/threonine kinase activity"/>
    <property type="evidence" value="ECO:0007669"/>
    <property type="project" value="UniProtKB-KW"/>
</dbReference>
<keyword evidence="2" id="KW-0418">Kinase</keyword>
<dbReference type="Proteomes" id="UP001630127">
    <property type="component" value="Unassembled WGS sequence"/>
</dbReference>
<keyword evidence="3" id="KW-0812">Transmembrane</keyword>
<evidence type="ECO:0000256" key="3">
    <source>
        <dbReference type="ARBA" id="ARBA00022692"/>
    </source>
</evidence>
<gene>
    <name evidence="8" type="ORF">ACH5RR_038782</name>
</gene>
<evidence type="ECO:0000256" key="2">
    <source>
        <dbReference type="ARBA" id="ARBA00022527"/>
    </source>
</evidence>
<evidence type="ECO:0000313" key="8">
    <source>
        <dbReference type="EMBL" id="KAL3499689.1"/>
    </source>
</evidence>
<keyword evidence="6" id="KW-0472">Membrane</keyword>
<comment type="caution">
    <text evidence="8">The sequence shown here is derived from an EMBL/GenBank/DDBJ whole genome shotgun (WGS) entry which is preliminary data.</text>
</comment>
<dbReference type="EMBL" id="JBJUIK010000016">
    <property type="protein sequence ID" value="KAL3499689.1"/>
    <property type="molecule type" value="Genomic_DNA"/>
</dbReference>
<reference evidence="8 9" key="1">
    <citation type="submission" date="2024-11" db="EMBL/GenBank/DDBJ databases">
        <title>A near-complete genome assembly of Cinchona calisaya.</title>
        <authorList>
            <person name="Lian D.C."/>
            <person name="Zhao X.W."/>
            <person name="Wei L."/>
        </authorList>
    </citation>
    <scope>NUCLEOTIDE SEQUENCE [LARGE SCALE GENOMIC DNA]</scope>
    <source>
        <tissue evidence="8">Nenye</tissue>
    </source>
</reference>
<keyword evidence="4" id="KW-0732">Signal</keyword>
<keyword evidence="2" id="KW-0808">Transferase</keyword>
<name>A0ABD2XZS1_9GENT</name>
<dbReference type="PANTHER" id="PTHR27009">
    <property type="entry name" value="RUST RESISTANCE KINASE LR10-RELATED"/>
    <property type="match status" value="1"/>
</dbReference>
<dbReference type="GO" id="GO:0016020">
    <property type="term" value="C:membrane"/>
    <property type="evidence" value="ECO:0007669"/>
    <property type="project" value="UniProtKB-SubCell"/>
</dbReference>
<dbReference type="AlphaFoldDB" id="A0ABD2XZS1"/>